<protein>
    <submittedName>
        <fullName evidence="2">Predicted protein</fullName>
    </submittedName>
</protein>
<reference evidence="2" key="1">
    <citation type="journal article" date="2011" name="Plant Physiol.">
        <title>Comprehensive sequence analysis of 24,783 barley full-length cDNAs derived from 12 clone libraries.</title>
        <authorList>
            <person name="Matsumoto T."/>
            <person name="Tanaka T."/>
            <person name="Sakai H."/>
            <person name="Amano N."/>
            <person name="Kanamori H."/>
            <person name="Kurita K."/>
            <person name="Kikuta A."/>
            <person name="Kamiya K."/>
            <person name="Yamamoto M."/>
            <person name="Ikawa H."/>
            <person name="Fujii N."/>
            <person name="Hori K."/>
            <person name="Itoh T."/>
            <person name="Sato K."/>
        </authorList>
    </citation>
    <scope>NUCLEOTIDE SEQUENCE</scope>
    <source>
        <tissue evidence="2">Shoot and root</tissue>
    </source>
</reference>
<feature type="compositionally biased region" description="Basic and acidic residues" evidence="1">
    <location>
        <begin position="118"/>
        <end position="147"/>
    </location>
</feature>
<evidence type="ECO:0000313" key="2">
    <source>
        <dbReference type="EMBL" id="BAJ97837.1"/>
    </source>
</evidence>
<feature type="compositionally biased region" description="Basic and acidic residues" evidence="1">
    <location>
        <begin position="172"/>
        <end position="195"/>
    </location>
</feature>
<feature type="compositionally biased region" description="Basic residues" evidence="1">
    <location>
        <begin position="196"/>
        <end position="206"/>
    </location>
</feature>
<feature type="region of interest" description="Disordered" evidence="1">
    <location>
        <begin position="1"/>
        <end position="271"/>
    </location>
</feature>
<proteinExistence type="evidence at transcript level"/>
<feature type="non-terminal residue" evidence="2">
    <location>
        <position position="1"/>
    </location>
</feature>
<sequence>ALVGVSCEEGSAGEAEATVQLGPAGDGPLHHRRRHQRFLQGEQARRRRLRAGLQGRPGRRRGDRGEAAVGEVAAGRGGVPERGGADRQAAAQEPGEAAGLLRGEGREDARLRVPPQPEPRRLPLRYQKDRAVGLEDEAEHHRGDRARAAVPPRGLVPQDRPQGPQGQQRAPRQQDEPQDLRLRHGHDLRGRGDRGHQHRPRRRNIRVHGAGVRDGGRLLGEVGRVQLRGAGAGDPQRAAQRRNVPPGAPANPHPGRMEDVEGGQGGGVDGRVAGRVVRQGRGVAVLPRRPAVRAGEPRAPAHHVQRGADAHRRPGAAAGAGAAAAVREPEEVPGVGPVLAGGEVRDDVQDALRQRRVHHHDPATIEFSLLPSSS</sequence>
<name>F2DRW6_HORVV</name>
<feature type="compositionally biased region" description="Low complexity" evidence="1">
    <location>
        <begin position="88"/>
        <end position="101"/>
    </location>
</feature>
<evidence type="ECO:0000256" key="1">
    <source>
        <dbReference type="SAM" id="MobiDB-lite"/>
    </source>
</evidence>
<dbReference type="AlphaFoldDB" id="F2DRW6"/>
<dbReference type="EMBL" id="AK366634">
    <property type="protein sequence ID" value="BAJ97837.1"/>
    <property type="molecule type" value="mRNA"/>
</dbReference>
<feature type="compositionally biased region" description="Low complexity" evidence="1">
    <location>
        <begin position="157"/>
        <end position="171"/>
    </location>
</feature>
<feature type="compositionally biased region" description="Low complexity" evidence="1">
    <location>
        <begin position="315"/>
        <end position="341"/>
    </location>
</feature>
<feature type="compositionally biased region" description="Low complexity" evidence="1">
    <location>
        <begin position="1"/>
        <end position="17"/>
    </location>
</feature>
<accession>F2DRW6</accession>
<feature type="region of interest" description="Disordered" evidence="1">
    <location>
        <begin position="287"/>
        <end position="341"/>
    </location>
</feature>
<organism evidence="2">
    <name type="scientific">Hordeum vulgare subsp. vulgare</name>
    <name type="common">Domesticated barley</name>
    <dbReference type="NCBI Taxonomy" id="112509"/>
    <lineage>
        <taxon>Eukaryota</taxon>
        <taxon>Viridiplantae</taxon>
        <taxon>Streptophyta</taxon>
        <taxon>Embryophyta</taxon>
        <taxon>Tracheophyta</taxon>
        <taxon>Spermatophyta</taxon>
        <taxon>Magnoliopsida</taxon>
        <taxon>Liliopsida</taxon>
        <taxon>Poales</taxon>
        <taxon>Poaceae</taxon>
        <taxon>BOP clade</taxon>
        <taxon>Pooideae</taxon>
        <taxon>Triticodae</taxon>
        <taxon>Triticeae</taxon>
        <taxon>Hordeinae</taxon>
        <taxon>Hordeum</taxon>
    </lineage>
</organism>